<evidence type="ECO:0000313" key="9">
    <source>
        <dbReference type="Proteomes" id="UP000450000"/>
    </source>
</evidence>
<dbReference type="InterPro" id="IPR047817">
    <property type="entry name" value="ABC2_TM_bact-type"/>
</dbReference>
<feature type="transmembrane region" description="Helical" evidence="6">
    <location>
        <begin position="41"/>
        <end position="66"/>
    </location>
</feature>
<dbReference type="PROSITE" id="PS51012">
    <property type="entry name" value="ABC_TM2"/>
    <property type="match status" value="1"/>
</dbReference>
<dbReference type="GO" id="GO:0043190">
    <property type="term" value="C:ATP-binding cassette (ABC) transporter complex"/>
    <property type="evidence" value="ECO:0007669"/>
    <property type="project" value="InterPro"/>
</dbReference>
<keyword evidence="6" id="KW-1003">Cell membrane</keyword>
<name>A0A6N7KTR2_9ACTN</name>
<keyword evidence="3 6" id="KW-1133">Transmembrane helix</keyword>
<accession>A0A6N7KTR2</accession>
<dbReference type="PANTHER" id="PTHR43229">
    <property type="entry name" value="NODULATION PROTEIN J"/>
    <property type="match status" value="1"/>
</dbReference>
<dbReference type="GO" id="GO:0046677">
    <property type="term" value="P:response to antibiotic"/>
    <property type="evidence" value="ECO:0007669"/>
    <property type="project" value="UniProtKB-KW"/>
</dbReference>
<dbReference type="OrthoDB" id="9786643at2"/>
<dbReference type="PIRSF" id="PIRSF006648">
    <property type="entry name" value="DrrB"/>
    <property type="match status" value="1"/>
</dbReference>
<keyword evidence="4 6" id="KW-0472">Membrane</keyword>
<dbReference type="Proteomes" id="UP000450000">
    <property type="component" value="Unassembled WGS sequence"/>
</dbReference>
<evidence type="ECO:0000313" key="8">
    <source>
        <dbReference type="EMBL" id="MQS12993.1"/>
    </source>
</evidence>
<evidence type="ECO:0000256" key="1">
    <source>
        <dbReference type="ARBA" id="ARBA00004141"/>
    </source>
</evidence>
<evidence type="ECO:0000256" key="3">
    <source>
        <dbReference type="ARBA" id="ARBA00022989"/>
    </source>
</evidence>
<feature type="transmembrane region" description="Helical" evidence="6">
    <location>
        <begin position="86"/>
        <end position="114"/>
    </location>
</feature>
<evidence type="ECO:0000256" key="4">
    <source>
        <dbReference type="ARBA" id="ARBA00023136"/>
    </source>
</evidence>
<comment type="similarity">
    <text evidence="6">Belongs to the ABC-2 integral membrane protein family.</text>
</comment>
<feature type="transmembrane region" description="Helical" evidence="6">
    <location>
        <begin position="158"/>
        <end position="176"/>
    </location>
</feature>
<dbReference type="EMBL" id="WBOF01000001">
    <property type="protein sequence ID" value="MQS12993.1"/>
    <property type="molecule type" value="Genomic_DNA"/>
</dbReference>
<dbReference type="AlphaFoldDB" id="A0A6N7KTR2"/>
<feature type="domain" description="ABC transmembrane type-2" evidence="7">
    <location>
        <begin position="11"/>
        <end position="246"/>
    </location>
</feature>
<proteinExistence type="inferred from homology"/>
<comment type="caution">
    <text evidence="8">The sequence shown here is derived from an EMBL/GenBank/DDBJ whole genome shotgun (WGS) entry which is preliminary data.</text>
</comment>
<evidence type="ECO:0000256" key="6">
    <source>
        <dbReference type="RuleBase" id="RU361157"/>
    </source>
</evidence>
<evidence type="ECO:0000256" key="2">
    <source>
        <dbReference type="ARBA" id="ARBA00022692"/>
    </source>
</evidence>
<dbReference type="InterPro" id="IPR000412">
    <property type="entry name" value="ABC_2_transport"/>
</dbReference>
<dbReference type="GO" id="GO:0140359">
    <property type="term" value="F:ABC-type transporter activity"/>
    <property type="evidence" value="ECO:0007669"/>
    <property type="project" value="InterPro"/>
</dbReference>
<keyword evidence="6" id="KW-0813">Transport</keyword>
<keyword evidence="9" id="KW-1185">Reference proteome</keyword>
<reference evidence="8 9" key="1">
    <citation type="submission" date="2019-09" db="EMBL/GenBank/DDBJ databases">
        <title>Genome Sequences of Streptomyces kaniharaensis ATCC 21070.</title>
        <authorList>
            <person name="Zhu W."/>
            <person name="De Crecy-Lagard V."/>
            <person name="Richards N.G."/>
        </authorList>
    </citation>
    <scope>NUCLEOTIDE SEQUENCE [LARGE SCALE GENOMIC DNA]</scope>
    <source>
        <strain evidence="8 9">SF-557</strain>
    </source>
</reference>
<dbReference type="Pfam" id="PF01061">
    <property type="entry name" value="ABC2_membrane"/>
    <property type="match status" value="1"/>
</dbReference>
<feature type="transmembrane region" description="Helical" evidence="6">
    <location>
        <begin position="12"/>
        <end position="29"/>
    </location>
</feature>
<comment type="subcellular location">
    <subcellularLocation>
        <location evidence="6">Cell membrane</location>
        <topology evidence="6">Multi-pass membrane protein</topology>
    </subcellularLocation>
    <subcellularLocation>
        <location evidence="1">Membrane</location>
        <topology evidence="1">Multi-pass membrane protein</topology>
    </subcellularLocation>
</comment>
<sequence>MEIRHILRSKREWFSHLSLPMIFLVFAGFTDHPVPGTTVPAAQLVIAGGLASLVSLTGITTLAQILASEREDGTLLRMRGTPGGMLAYLLGKVCVVALVVGVGAAVLLVGGALFVGSSLPGSVQQWATLLWVLGLGLVGASALGAAVGAVLPNPREALAVVMIPLYGLVAISGVFFPTTVMPHVLQRTADVFPIKWMAQGVRSAIMPDDAAVAEAAGGWQHLATFGVLSAWCVLGLALAPRLLFRMARKESGSRLSDRRQRSTVAPVR</sequence>
<gene>
    <name evidence="8" type="ORF">F7Q99_11990</name>
</gene>
<evidence type="ECO:0000256" key="5">
    <source>
        <dbReference type="ARBA" id="ARBA00023251"/>
    </source>
</evidence>
<evidence type="ECO:0000259" key="7">
    <source>
        <dbReference type="PROSITE" id="PS51012"/>
    </source>
</evidence>
<keyword evidence="2 6" id="KW-0812">Transmembrane</keyword>
<protein>
    <recommendedName>
        <fullName evidence="6">Transport permease protein</fullName>
    </recommendedName>
</protein>
<dbReference type="InterPro" id="IPR013525">
    <property type="entry name" value="ABC2_TM"/>
</dbReference>
<keyword evidence="5" id="KW-0046">Antibiotic resistance</keyword>
<organism evidence="8 9">
    <name type="scientific">Streptomyces kaniharaensis</name>
    <dbReference type="NCBI Taxonomy" id="212423"/>
    <lineage>
        <taxon>Bacteria</taxon>
        <taxon>Bacillati</taxon>
        <taxon>Actinomycetota</taxon>
        <taxon>Actinomycetes</taxon>
        <taxon>Kitasatosporales</taxon>
        <taxon>Streptomycetaceae</taxon>
        <taxon>Streptomyces</taxon>
    </lineage>
</organism>
<feature type="transmembrane region" description="Helical" evidence="6">
    <location>
        <begin position="126"/>
        <end position="151"/>
    </location>
</feature>
<feature type="transmembrane region" description="Helical" evidence="6">
    <location>
        <begin position="222"/>
        <end position="244"/>
    </location>
</feature>
<dbReference type="InterPro" id="IPR051784">
    <property type="entry name" value="Nod_factor_ABC_transporter"/>
</dbReference>
<dbReference type="PANTHER" id="PTHR43229:SF6">
    <property type="entry name" value="ABC-TYPE MULTIDRUG TRANSPORT SYSTEM, PERMEASE COMPONENT"/>
    <property type="match status" value="1"/>
</dbReference>